<dbReference type="InterPro" id="IPR011625">
    <property type="entry name" value="A2M_N_BRD"/>
</dbReference>
<accession>A0A0L0DV59</accession>
<dbReference type="GO" id="GO:0004866">
    <property type="term" value="F:endopeptidase inhibitor activity"/>
    <property type="evidence" value="ECO:0007669"/>
    <property type="project" value="InterPro"/>
</dbReference>
<feature type="region of interest" description="Disordered" evidence="2">
    <location>
        <begin position="1388"/>
        <end position="1413"/>
    </location>
</feature>
<proteinExistence type="predicted"/>
<dbReference type="InterPro" id="IPR001599">
    <property type="entry name" value="Macroglobln_a2"/>
</dbReference>
<gene>
    <name evidence="5" type="ORF">AMSG_02198</name>
</gene>
<feature type="region of interest" description="Disordered" evidence="2">
    <location>
        <begin position="90"/>
        <end position="120"/>
    </location>
</feature>
<dbReference type="Pfam" id="PF13205">
    <property type="entry name" value="Big_5"/>
    <property type="match status" value="1"/>
</dbReference>
<dbReference type="InterPro" id="IPR008930">
    <property type="entry name" value="Terpenoid_cyclase/PrenylTrfase"/>
</dbReference>
<dbReference type="GeneID" id="25561895"/>
<dbReference type="SMART" id="SM01360">
    <property type="entry name" value="A2M"/>
    <property type="match status" value="1"/>
</dbReference>
<evidence type="ECO:0000259" key="4">
    <source>
        <dbReference type="SMART" id="SM01360"/>
    </source>
</evidence>
<protein>
    <recommendedName>
        <fullName evidence="7">Alpha-2-macroglobulin domain-containing protein</fullName>
    </recommendedName>
</protein>
<reference evidence="5 6" key="1">
    <citation type="submission" date="2010-05" db="EMBL/GenBank/DDBJ databases">
        <title>The Genome Sequence of Thecamonas trahens ATCC 50062.</title>
        <authorList>
            <consortium name="The Broad Institute Genome Sequencing Platform"/>
            <person name="Russ C."/>
            <person name="Cuomo C."/>
            <person name="Shea T."/>
            <person name="Young S.K."/>
            <person name="Zeng Q."/>
            <person name="Koehrsen M."/>
            <person name="Haas B."/>
            <person name="Borodovsky M."/>
            <person name="Guigo R."/>
            <person name="Alvarado L."/>
            <person name="Berlin A."/>
            <person name="Bochicchio J."/>
            <person name="Borenstein D."/>
            <person name="Chapman S."/>
            <person name="Chen Z."/>
            <person name="Freedman E."/>
            <person name="Gellesch M."/>
            <person name="Goldberg J."/>
            <person name="Griggs A."/>
            <person name="Gujja S."/>
            <person name="Heilman E."/>
            <person name="Heiman D."/>
            <person name="Hepburn T."/>
            <person name="Howarth C."/>
            <person name="Jen D."/>
            <person name="Larson L."/>
            <person name="Mehta T."/>
            <person name="Park D."/>
            <person name="Pearson M."/>
            <person name="Roberts A."/>
            <person name="Saif S."/>
            <person name="Shenoy N."/>
            <person name="Sisk P."/>
            <person name="Stolte C."/>
            <person name="Sykes S."/>
            <person name="Thomson T."/>
            <person name="Walk T."/>
            <person name="White J."/>
            <person name="Yandava C."/>
            <person name="Burger G."/>
            <person name="Gray M.W."/>
            <person name="Holland P.W.H."/>
            <person name="King N."/>
            <person name="Lang F.B.F."/>
            <person name="Roger A.J."/>
            <person name="Ruiz-Trillo I."/>
            <person name="Lander E."/>
            <person name="Nusbaum C."/>
        </authorList>
    </citation>
    <scope>NUCLEOTIDE SEQUENCE [LARGE SCALE GENOMIC DNA]</scope>
    <source>
        <strain evidence="5 6">ATCC 50062</strain>
    </source>
</reference>
<dbReference type="Gene3D" id="2.60.40.3710">
    <property type="match status" value="1"/>
</dbReference>
<keyword evidence="6" id="KW-1185">Reference proteome</keyword>
<dbReference type="OMA" id="LREVPWY"/>
<dbReference type="OrthoDB" id="9980391at2759"/>
<dbReference type="EMBL" id="GL349440">
    <property type="protein sequence ID" value="KNC56184.1"/>
    <property type="molecule type" value="Genomic_DNA"/>
</dbReference>
<dbReference type="PANTHER" id="PTHR40094:SF1">
    <property type="entry name" value="UBIQUITIN DOMAIN-CONTAINING PROTEIN"/>
    <property type="match status" value="1"/>
</dbReference>
<feature type="compositionally biased region" description="Acidic residues" evidence="2">
    <location>
        <begin position="1388"/>
        <end position="1404"/>
    </location>
</feature>
<dbReference type="InterPro" id="IPR051802">
    <property type="entry name" value="YfhM-like"/>
</dbReference>
<feature type="domain" description="Alpha-2-macroglobulin" evidence="4">
    <location>
        <begin position="1435"/>
        <end position="1524"/>
    </location>
</feature>
<dbReference type="STRING" id="461836.A0A0L0DV59"/>
<dbReference type="SUPFAM" id="SSF48239">
    <property type="entry name" value="Terpenoid cyclases/Protein prenyltransferases"/>
    <property type="match status" value="1"/>
</dbReference>
<evidence type="ECO:0000259" key="3">
    <source>
        <dbReference type="SMART" id="SM01359"/>
    </source>
</evidence>
<evidence type="ECO:0008006" key="7">
    <source>
        <dbReference type="Google" id="ProtNLM"/>
    </source>
</evidence>
<evidence type="ECO:0000313" key="5">
    <source>
        <dbReference type="EMBL" id="KNC56184.1"/>
    </source>
</evidence>
<feature type="domain" description="Alpha-2-macroglobulin bait region" evidence="3">
    <location>
        <begin position="1138"/>
        <end position="1296"/>
    </location>
</feature>
<dbReference type="Pfam" id="PF17973">
    <property type="entry name" value="bMG10"/>
    <property type="match status" value="1"/>
</dbReference>
<dbReference type="SMART" id="SM01359">
    <property type="entry name" value="A2M_N_2"/>
    <property type="match status" value="1"/>
</dbReference>
<dbReference type="Gene3D" id="1.50.10.20">
    <property type="match status" value="1"/>
</dbReference>
<evidence type="ECO:0000313" key="6">
    <source>
        <dbReference type="Proteomes" id="UP000054408"/>
    </source>
</evidence>
<dbReference type="InterPro" id="IPR032812">
    <property type="entry name" value="SbsA_Ig"/>
</dbReference>
<dbReference type="eggNOG" id="ENOG502QS6U">
    <property type="taxonomic scope" value="Eukaryota"/>
</dbReference>
<dbReference type="Gene3D" id="2.20.130.20">
    <property type="match status" value="1"/>
</dbReference>
<name>A0A0L0DV59_THETB</name>
<dbReference type="Pfam" id="PF00207">
    <property type="entry name" value="A2M"/>
    <property type="match status" value="1"/>
</dbReference>
<dbReference type="PANTHER" id="PTHR40094">
    <property type="entry name" value="ALPHA-2-MACROGLOBULIN HOMOLOG"/>
    <property type="match status" value="1"/>
</dbReference>
<dbReference type="Proteomes" id="UP000054408">
    <property type="component" value="Unassembled WGS sequence"/>
</dbReference>
<dbReference type="Pfam" id="PF07703">
    <property type="entry name" value="A2M_BRD"/>
    <property type="match status" value="1"/>
</dbReference>
<keyword evidence="1" id="KW-0732">Signal</keyword>
<dbReference type="RefSeq" id="XP_013761218.1">
    <property type="nucleotide sequence ID" value="XM_013905764.1"/>
</dbReference>
<dbReference type="InterPro" id="IPR041246">
    <property type="entry name" value="Bact_MG10"/>
</dbReference>
<evidence type="ECO:0000256" key="1">
    <source>
        <dbReference type="ARBA" id="ARBA00022729"/>
    </source>
</evidence>
<sequence>MATPITSSSRASISRRLATFGESDDDIDICSSYDDGSVVGDVPESSTFVVSLSNAPTGATTAGGTGWTPPPPLPATELSGEQVARLMARAEDDDASGAGPSNDNGDVQEFNQREKTLPTPKTGDVIELDLFAPQPDGAPQQEPVSEEEMAARAKALAGDVTILRYYPEGSTAARGQSKTVTNLAITFNQPMVELGSIDAQDAVTPAVLDPPCTGAWRWTGVTTLQFVPDTRFAFSTTYTVSIPAGTASALGNMLPDDFSFSFTTNTLVLQHSVPRSSTLRSNVVQSLRPRILLQFDQAVDPEAILASSSITANNAPYSGTLTLCSDSPEILVKNPDFEWAIRGLRSRNALDHMVVFDLSDDLPTDAAIALVVAAGASSAEGPNTTPAPITIAFHTYPPFSVIQPSTSPGSRPGATWMVRFTNPIDYTTLRKDLITIEPQVEFSVQVHEHSATSISIVNSSTKNTTYTLTIARDLADIHGQALTNNTVTIRVGKPYLCGSVSGPTGMVTLQAASGDPTVFPVVVYNFTAIRVRIFHVEPNEYLSSPLVSTYNYFHPERENLLDIGKKVEDYEVDLEDAEEKPLDYVVNLEPFLQHPSSNTGQLYVVVEPTVAAWKTLKSRVRYGSAEYRYRPIAHAWVQITNIALAALTYSATTPKTLVWASQLATGIPLSDLAVSHLASRGSSSGTQLGCTDPAGVTIYDGSISNSGIVVASHADDLAFVTDVRVSRSAPSEPRWYVFDDRKLYKPNEVITVKGFLRHVHIDVDGAIAPDYVRGSISWTAYDSRGNKIADSASQGPIAADADGPRLDPCLTLSSYGAFHFQVALPDNLNLGDGRIVISYSGSSSLPATSYTHSFSCQEFRRPEYDVSASFESLGPHISSNAAAGSVTALVSAQYFAGGALADAETRWEVTAKTGSYTPPHRSDYTFGRQNKWWLRPWWEPAPSHSASLGTWNHTEATTDADGEHRLLIEFAGNDVPPAPITLEAAATVIDLNYQARFAKSTTLLHPSSLYVGYKVKAWGTAGEPLAIELVVVDVDGELIAGVGIDLEVTHSVTTLVEDAESGIASWATTEYSDVLHLVSPDGAPLVTDYLPTHGGSYSFTATVTDAAGSLNASSFAVNVRGKEPKRGATNSRVEAGELLLIADKQCYSAGDTGELLVQAPFTDGELLLTFTADGLQATLREPLIDGAAVVPFSVDASWLPNFEIRVDAVGTEPRLTALGQLNLAAPPKPALASGKLNLQVDKRARSLDLVVCPASDSIAPGSETSVSVACNHADTGAPAEGVEVTLVVVDEAVLALTGYKLSDPVETFFTRRSTGESNSTFSHESVLLLSEEDLERFRTQAQSELADNEASASAIMPASKACCARSCAVPAMMNCMPQARGMCAVDDSSDGDDFDDDDNDDCLDSTDNAPTADDDAAELAEGAAKVRVRTKFDALAHFSPTSVTDASGRVELTFTVPDSLTRYRIWAIAATDTRYGLGESKVTAQLPLMVRPSPPRFLNYGDSAVVPVVLQNQTSDELKVYIGCSTSNLELAPGFAGGYVALLAPGQRGALSFPVATAGAGTARLQWVAAAGDFTDAIQKTVPVFTPATSEATATYGDTENPEGLLAFDLRPPLDAIPHFGGAQVSLTSTAVAALTDAFIYLHNYPYECCEQIASKLLGILPLLDVLEAFDADDIPSRAALQASVSKDMKLLARRQKSSGGFGYWNDRADPYVTCHVAHALAKCVERGLDVPDNLVSRTIRYLQDIDSHLAHWPFVLYSLKTLNGFRAYAAFALTRLGVDSGRRAAEVFRAHPIHEFSLEALGWLLVALSVTSVGGIDDPKAAILKHLAGRVNETAQTAFFVSDYGDEGAYVMLHSNRRTDAVLLEALLEAEPDSDLIVKVAKGLLAHRRAGKWRNTQENAFCLVALHKYFTVREAEVPDFAVHLWLASEFAGTAAFAGRTTDTLVGTVPMAKLLDSAAASDRDGLTRLIVEKSGPGRLYYRIAVDYAPAALTVDALDRGFTVAREYVGVDSPDHAVRADDGSWRIALGEKIRVRVYMRTTQRRYHVALVDQLPAGFEALNPALKGTPEVELKNLPAPAGAASGNGATTASRSIFAWRWVDPLRWFEFQNLRDERAEAFRSLLWEGNYEFQYIVRATTAGSFVVPPAKAECMYETEIFGRSASGRVTIA</sequence>
<evidence type="ECO:0000256" key="2">
    <source>
        <dbReference type="SAM" id="MobiDB-lite"/>
    </source>
</evidence>
<organism evidence="5 6">
    <name type="scientific">Thecamonas trahens ATCC 50062</name>
    <dbReference type="NCBI Taxonomy" id="461836"/>
    <lineage>
        <taxon>Eukaryota</taxon>
        <taxon>Apusozoa</taxon>
        <taxon>Apusomonadida</taxon>
        <taxon>Apusomonadidae</taxon>
        <taxon>Thecamonas</taxon>
    </lineage>
</organism>
<dbReference type="Gene3D" id="2.60.40.1930">
    <property type="match status" value="1"/>
</dbReference>